<feature type="non-terminal residue" evidence="5">
    <location>
        <position position="222"/>
    </location>
</feature>
<evidence type="ECO:0000256" key="3">
    <source>
        <dbReference type="ARBA" id="ARBA00022833"/>
    </source>
</evidence>
<keyword evidence="2" id="KW-0863">Zinc-finger</keyword>
<keyword evidence="6" id="KW-1185">Reference proteome</keyword>
<evidence type="ECO:0000313" key="6">
    <source>
        <dbReference type="Proteomes" id="UP000054653"/>
    </source>
</evidence>
<evidence type="ECO:0000256" key="2">
    <source>
        <dbReference type="ARBA" id="ARBA00022771"/>
    </source>
</evidence>
<keyword evidence="3" id="KW-0862">Zinc</keyword>
<dbReference type="GO" id="GO:0008270">
    <property type="term" value="F:zinc ion binding"/>
    <property type="evidence" value="ECO:0007669"/>
    <property type="project" value="UniProtKB-KW"/>
</dbReference>
<proteinExistence type="predicted"/>
<feature type="domain" description="FLYWCH-type" evidence="4">
    <location>
        <begin position="162"/>
        <end position="213"/>
    </location>
</feature>
<evidence type="ECO:0000259" key="4">
    <source>
        <dbReference type="Pfam" id="PF04500"/>
    </source>
</evidence>
<evidence type="ECO:0000313" key="5">
    <source>
        <dbReference type="EMBL" id="KRY45207.1"/>
    </source>
</evidence>
<accession>A0A0V1C7M5</accession>
<sequence length="222" mass="25500">MSAFVRHLYNQQEALVPQGFTMADITELRFVPNRGGSTSLVSQGRTYKLRYTNKQRKHWVCSKGREGCKGVIWTNLDVTYVITQKDHIESCPVDEHLAYKMEKKATCRILELEFRSSQIEYLKISLETFCIATYCFPELSELLSVLFIIFTMADIPVLCLVPNRGGSMALVFEGRSYKLKYTGKQKKCWRCSKDKKGCKGAVWTDLEVTAVINRKDHVETCQ</sequence>
<keyword evidence="1" id="KW-0479">Metal-binding</keyword>
<protein>
    <recommendedName>
        <fullName evidence="4">FLYWCH-type domain-containing protein</fullName>
    </recommendedName>
</protein>
<feature type="domain" description="FLYWCH-type" evidence="4">
    <location>
        <begin position="30"/>
        <end position="85"/>
    </location>
</feature>
<dbReference type="InterPro" id="IPR007588">
    <property type="entry name" value="Znf_FLYWCH"/>
</dbReference>
<dbReference type="AlphaFoldDB" id="A0A0V1C7M5"/>
<dbReference type="Proteomes" id="UP000054653">
    <property type="component" value="Unassembled WGS sequence"/>
</dbReference>
<organism evidence="5 6">
    <name type="scientific">Trichinella britovi</name>
    <name type="common">Parasitic roundworm</name>
    <dbReference type="NCBI Taxonomy" id="45882"/>
    <lineage>
        <taxon>Eukaryota</taxon>
        <taxon>Metazoa</taxon>
        <taxon>Ecdysozoa</taxon>
        <taxon>Nematoda</taxon>
        <taxon>Enoplea</taxon>
        <taxon>Dorylaimia</taxon>
        <taxon>Trichinellida</taxon>
        <taxon>Trichinellidae</taxon>
        <taxon>Trichinella</taxon>
    </lineage>
</organism>
<evidence type="ECO:0000256" key="1">
    <source>
        <dbReference type="ARBA" id="ARBA00022723"/>
    </source>
</evidence>
<dbReference type="Pfam" id="PF04500">
    <property type="entry name" value="FLYWCH"/>
    <property type="match status" value="2"/>
</dbReference>
<gene>
    <name evidence="5" type="ORF">T03_2597</name>
</gene>
<name>A0A0V1C7M5_TRIBR</name>
<dbReference type="EMBL" id="JYDI01000393">
    <property type="protein sequence ID" value="KRY45207.1"/>
    <property type="molecule type" value="Genomic_DNA"/>
</dbReference>
<reference evidence="5 6" key="1">
    <citation type="submission" date="2015-01" db="EMBL/GenBank/DDBJ databases">
        <title>Evolution of Trichinella species and genotypes.</title>
        <authorList>
            <person name="Korhonen P.K."/>
            <person name="Edoardo P."/>
            <person name="Giuseppe L.R."/>
            <person name="Gasser R.B."/>
        </authorList>
    </citation>
    <scope>NUCLEOTIDE SEQUENCE [LARGE SCALE GENOMIC DNA]</scope>
    <source>
        <strain evidence="5">ISS120</strain>
    </source>
</reference>
<dbReference type="Gene3D" id="2.20.25.240">
    <property type="match status" value="2"/>
</dbReference>
<comment type="caution">
    <text evidence="5">The sequence shown here is derived from an EMBL/GenBank/DDBJ whole genome shotgun (WGS) entry which is preliminary data.</text>
</comment>